<name>A0A011RC78_ACCRE</name>
<comment type="caution">
    <text evidence="5">The sequence shown here is derived from an EMBL/GenBank/DDBJ whole genome shotgun (WGS) entry which is preliminary data.</text>
</comment>
<feature type="domain" description="HTH arsR-type" evidence="4">
    <location>
        <begin position="51"/>
        <end position="144"/>
    </location>
</feature>
<dbReference type="PANTHER" id="PTHR43132:SF2">
    <property type="entry name" value="ARSENICAL RESISTANCE OPERON REPRESSOR ARSR-RELATED"/>
    <property type="match status" value="1"/>
</dbReference>
<gene>
    <name evidence="5" type="primary">bigR</name>
    <name evidence="5" type="ORF">AW11_01932</name>
</gene>
<evidence type="ECO:0000256" key="2">
    <source>
        <dbReference type="ARBA" id="ARBA00023125"/>
    </source>
</evidence>
<dbReference type="SMART" id="SM00418">
    <property type="entry name" value="HTH_ARSR"/>
    <property type="match status" value="1"/>
</dbReference>
<dbReference type="PATRIC" id="fig|1454004.3.peg.1996"/>
<protein>
    <submittedName>
        <fullName evidence="5">Biofilm growth-associated repressor</fullName>
    </submittedName>
</protein>
<organism evidence="5 6">
    <name type="scientific">Accumulibacter regalis</name>
    <dbReference type="NCBI Taxonomy" id="522306"/>
    <lineage>
        <taxon>Bacteria</taxon>
        <taxon>Pseudomonadati</taxon>
        <taxon>Pseudomonadota</taxon>
        <taxon>Betaproteobacteria</taxon>
        <taxon>Candidatus Accumulibacter</taxon>
    </lineage>
</organism>
<dbReference type="SUPFAM" id="SSF46785">
    <property type="entry name" value="Winged helix' DNA-binding domain"/>
    <property type="match status" value="1"/>
</dbReference>
<keyword evidence="3" id="KW-0804">Transcription</keyword>
<keyword evidence="6" id="KW-1185">Reference proteome</keyword>
<dbReference type="PROSITE" id="PS50987">
    <property type="entry name" value="HTH_ARSR_2"/>
    <property type="match status" value="1"/>
</dbReference>
<sequence>MAGIAAGKREPGERVQGVCGIPWRVVLFYNRGLYDKRRVWRNVPIRTSIIDKQEHIEQAARALKSISHPLRLKILCVIGDQDACVQEIVDAVGTSQSNISQHLAILREKGVLLARKDANRVYYRVGDARTLQLIGMMREVFCGD</sequence>
<dbReference type="EMBL" id="JEMY01000024">
    <property type="protein sequence ID" value="EXI88829.1"/>
    <property type="molecule type" value="Genomic_DNA"/>
</dbReference>
<dbReference type="GO" id="GO:0003700">
    <property type="term" value="F:DNA-binding transcription factor activity"/>
    <property type="evidence" value="ECO:0007669"/>
    <property type="project" value="InterPro"/>
</dbReference>
<dbReference type="InterPro" id="IPR036388">
    <property type="entry name" value="WH-like_DNA-bd_sf"/>
</dbReference>
<dbReference type="AlphaFoldDB" id="A0A011RC78"/>
<dbReference type="STRING" id="1454004.AW11_01932"/>
<evidence type="ECO:0000313" key="6">
    <source>
        <dbReference type="Proteomes" id="UP000022141"/>
    </source>
</evidence>
<dbReference type="PANTHER" id="PTHR43132">
    <property type="entry name" value="ARSENICAL RESISTANCE OPERON REPRESSOR ARSR-RELATED"/>
    <property type="match status" value="1"/>
</dbReference>
<evidence type="ECO:0000256" key="1">
    <source>
        <dbReference type="ARBA" id="ARBA00023015"/>
    </source>
</evidence>
<dbReference type="eggNOG" id="COG0640">
    <property type="taxonomic scope" value="Bacteria"/>
</dbReference>
<dbReference type="InterPro" id="IPR051011">
    <property type="entry name" value="Metal_resp_trans_reg"/>
</dbReference>
<dbReference type="PRINTS" id="PR00778">
    <property type="entry name" value="HTHARSR"/>
</dbReference>
<dbReference type="Gene3D" id="1.10.10.10">
    <property type="entry name" value="Winged helix-like DNA-binding domain superfamily/Winged helix DNA-binding domain"/>
    <property type="match status" value="1"/>
</dbReference>
<dbReference type="InterPro" id="IPR001845">
    <property type="entry name" value="HTH_ArsR_DNA-bd_dom"/>
</dbReference>
<dbReference type="InterPro" id="IPR011991">
    <property type="entry name" value="ArsR-like_HTH"/>
</dbReference>
<dbReference type="Pfam" id="PF01022">
    <property type="entry name" value="HTH_5"/>
    <property type="match status" value="1"/>
</dbReference>
<keyword evidence="2" id="KW-0238">DNA-binding</keyword>
<evidence type="ECO:0000259" key="4">
    <source>
        <dbReference type="PROSITE" id="PS50987"/>
    </source>
</evidence>
<dbReference type="InterPro" id="IPR036390">
    <property type="entry name" value="WH_DNA-bd_sf"/>
</dbReference>
<keyword evidence="1" id="KW-0805">Transcription regulation</keyword>
<dbReference type="GO" id="GO:0003677">
    <property type="term" value="F:DNA binding"/>
    <property type="evidence" value="ECO:0007669"/>
    <property type="project" value="UniProtKB-KW"/>
</dbReference>
<accession>A0A011RC78</accession>
<reference evidence="5" key="1">
    <citation type="submission" date="2014-02" db="EMBL/GenBank/DDBJ databases">
        <title>Expanding our view of genomic diversity in Candidatus Accumulibacter clades.</title>
        <authorList>
            <person name="Skennerton C.T."/>
            <person name="Barr J.J."/>
            <person name="Slater F.R."/>
            <person name="Bond P.L."/>
            <person name="Tyson G.W."/>
        </authorList>
    </citation>
    <scope>NUCLEOTIDE SEQUENCE [LARGE SCALE GENOMIC DNA]</scope>
</reference>
<dbReference type="NCBIfam" id="NF033788">
    <property type="entry name" value="HTH_metalloreg"/>
    <property type="match status" value="1"/>
</dbReference>
<evidence type="ECO:0000313" key="5">
    <source>
        <dbReference type="EMBL" id="EXI88829.1"/>
    </source>
</evidence>
<dbReference type="CDD" id="cd00090">
    <property type="entry name" value="HTH_ARSR"/>
    <property type="match status" value="1"/>
</dbReference>
<evidence type="ECO:0000256" key="3">
    <source>
        <dbReference type="ARBA" id="ARBA00023163"/>
    </source>
</evidence>
<dbReference type="Proteomes" id="UP000022141">
    <property type="component" value="Unassembled WGS sequence"/>
</dbReference>
<proteinExistence type="predicted"/>